<organism evidence="1">
    <name type="scientific">Amorphochlora amoebiformis</name>
    <dbReference type="NCBI Taxonomy" id="1561963"/>
    <lineage>
        <taxon>Eukaryota</taxon>
        <taxon>Sar</taxon>
        <taxon>Rhizaria</taxon>
        <taxon>Cercozoa</taxon>
        <taxon>Chlorarachniophyceae</taxon>
        <taxon>Amorphochlora</taxon>
    </lineage>
</organism>
<name>A0A7S0DDB0_9EUKA</name>
<sequence length="272" mass="31265">MWKSDYAQAENLRSNLRGVEGDVTSNISSAVEAMNQIRELYESMKELECEEMKAFLDAKKKRSTVNLINKKKDELLSEKKEISKLCDDLDNHNYLEGESRFQTHSRSYLRIDEDRYVDARATDTKDKQAIFKVSIERRNPVRLGLKAANGRYVKAQRRGGVLGLGIGGRAAFELTSECQGWETYTLFFRNAASICLKTEHKTWMSADQEGNLTQVKNCDTWETFRCVDFKLRRAALIETIEKKIQKFRNAGSKDSDEKITFGKQASISKWDT</sequence>
<gene>
    <name evidence="1" type="ORF">LAMO00422_LOCUS10912</name>
</gene>
<dbReference type="CDD" id="cd00257">
    <property type="entry name" value="beta-trefoil_FSCN-like"/>
    <property type="match status" value="1"/>
</dbReference>
<protein>
    <submittedName>
        <fullName evidence="1">Uncharacterized protein</fullName>
    </submittedName>
</protein>
<proteinExistence type="predicted"/>
<evidence type="ECO:0000313" key="1">
    <source>
        <dbReference type="EMBL" id="CAD8451346.1"/>
    </source>
</evidence>
<accession>A0A7S0DDB0</accession>
<dbReference type="SUPFAM" id="SSF50405">
    <property type="entry name" value="Actin-crosslinking proteins"/>
    <property type="match status" value="1"/>
</dbReference>
<dbReference type="Gene3D" id="2.80.10.50">
    <property type="match status" value="2"/>
</dbReference>
<dbReference type="AlphaFoldDB" id="A0A7S0DDB0"/>
<dbReference type="InterPro" id="IPR008999">
    <property type="entry name" value="Actin-crosslinking"/>
</dbReference>
<reference evidence="1" key="1">
    <citation type="submission" date="2021-01" db="EMBL/GenBank/DDBJ databases">
        <authorList>
            <person name="Corre E."/>
            <person name="Pelletier E."/>
            <person name="Niang G."/>
            <person name="Scheremetjew M."/>
            <person name="Finn R."/>
            <person name="Kale V."/>
            <person name="Holt S."/>
            <person name="Cochrane G."/>
            <person name="Meng A."/>
            <person name="Brown T."/>
            <person name="Cohen L."/>
        </authorList>
    </citation>
    <scope>NUCLEOTIDE SEQUENCE</scope>
    <source>
        <strain evidence="1">CCMP2058</strain>
    </source>
</reference>
<dbReference type="EMBL" id="HBEM01015815">
    <property type="protein sequence ID" value="CAD8451346.1"/>
    <property type="molecule type" value="Transcribed_RNA"/>
</dbReference>